<dbReference type="AlphaFoldDB" id="W3XQ85"/>
<dbReference type="RefSeq" id="XP_007828808.1">
    <property type="nucleotide sequence ID" value="XM_007830617.1"/>
</dbReference>
<dbReference type="PANTHER" id="PTHR24148:SF64">
    <property type="entry name" value="HETEROKARYON INCOMPATIBILITY DOMAIN-CONTAINING PROTEIN"/>
    <property type="match status" value="1"/>
</dbReference>
<proteinExistence type="predicted"/>
<dbReference type="eggNOG" id="ENOG502SIYG">
    <property type="taxonomic scope" value="Eukaryota"/>
</dbReference>
<dbReference type="Pfam" id="PF06985">
    <property type="entry name" value="HET"/>
    <property type="match status" value="1"/>
</dbReference>
<dbReference type="KEGG" id="pfy:PFICI_02036"/>
<accession>W3XQ85</accession>
<dbReference type="HOGENOM" id="CLU_455680_0_0_1"/>
<dbReference type="EMBL" id="KI912109">
    <property type="protein sequence ID" value="ETS88208.1"/>
    <property type="molecule type" value="Genomic_DNA"/>
</dbReference>
<sequence length="599" mass="68983">MTPRRRHAERYMFPPWEPSVPPWGRHQSTRPRLDPRYHRPIERGLPTFMSPPEFSSSSAWEPPSPYFVRHVFKIGLLPDNLRPRSGMPAFHPDPNKDRETRVSSIEPVKLEMDQIKPWNTTAEMFLNRNPRKKRSSHKAIRPDVRDTISMAPMKLWDCEHKRTISSAGRFVKYCCLSYVWTQISDDDLRNACKTIARETRVRYFWIDRWCIDQSNEEEKAKEVPRMGEYYGQANLVVALIPEITETVYGGPKNGSEPFEAVELAQQNKEPTRHFARSKWVTRVWTFQEAASGAPVGVLTGSNQLVSATLLDAMRLAIAREHLDEAPLYLVNLEQYSTNLDRQKNRLEIQGVLILDHFAYKDIRAAGRSAPFDTLTQAWKVMGERHCQKEYDKIYGVLGLVQRARISSASYNAPSEDILLELAKNGMDISDFLNASMINDKNGLCWMPGYTLQPDEFASMESRLADGRVCSCSCNGLWVKGVHVRVKRLSDEPLMYESKLENYDLEITWEGGAKVKTKTYVHQSNFDRVGTSEMLLIQNIDGQKSEYYIGLFGRLVKRGVWHKTGAALIFRKWLDGMLDYKGWKEPVKDFKIGGKWDCKS</sequence>
<gene>
    <name evidence="2" type="ORF">PFICI_02036</name>
</gene>
<dbReference type="OMA" id="NASMIND"/>
<evidence type="ECO:0000313" key="3">
    <source>
        <dbReference type="Proteomes" id="UP000030651"/>
    </source>
</evidence>
<dbReference type="PANTHER" id="PTHR24148">
    <property type="entry name" value="ANKYRIN REPEAT DOMAIN-CONTAINING PROTEIN 39 HOMOLOG-RELATED"/>
    <property type="match status" value="1"/>
</dbReference>
<feature type="domain" description="Heterokaryon incompatibility" evidence="1">
    <location>
        <begin position="175"/>
        <end position="288"/>
    </location>
</feature>
<evidence type="ECO:0000259" key="1">
    <source>
        <dbReference type="Pfam" id="PF06985"/>
    </source>
</evidence>
<dbReference type="InParanoid" id="W3XQ85"/>
<dbReference type="GeneID" id="19267049"/>
<name>W3XQ85_PESFW</name>
<organism evidence="2 3">
    <name type="scientific">Pestalotiopsis fici (strain W106-1 / CGMCC3.15140)</name>
    <dbReference type="NCBI Taxonomy" id="1229662"/>
    <lineage>
        <taxon>Eukaryota</taxon>
        <taxon>Fungi</taxon>
        <taxon>Dikarya</taxon>
        <taxon>Ascomycota</taxon>
        <taxon>Pezizomycotina</taxon>
        <taxon>Sordariomycetes</taxon>
        <taxon>Xylariomycetidae</taxon>
        <taxon>Amphisphaeriales</taxon>
        <taxon>Sporocadaceae</taxon>
        <taxon>Pestalotiopsis</taxon>
    </lineage>
</organism>
<dbReference type="InterPro" id="IPR052895">
    <property type="entry name" value="HetReg/Transcr_Mod"/>
</dbReference>
<dbReference type="Proteomes" id="UP000030651">
    <property type="component" value="Unassembled WGS sequence"/>
</dbReference>
<reference evidence="3" key="1">
    <citation type="journal article" date="2015" name="BMC Genomics">
        <title>Genomic and transcriptomic analysis of the endophytic fungus Pestalotiopsis fici reveals its lifestyle and high potential for synthesis of natural products.</title>
        <authorList>
            <person name="Wang X."/>
            <person name="Zhang X."/>
            <person name="Liu L."/>
            <person name="Xiang M."/>
            <person name="Wang W."/>
            <person name="Sun X."/>
            <person name="Che Y."/>
            <person name="Guo L."/>
            <person name="Liu G."/>
            <person name="Guo L."/>
            <person name="Wang C."/>
            <person name="Yin W.B."/>
            <person name="Stadler M."/>
            <person name="Zhang X."/>
            <person name="Liu X."/>
        </authorList>
    </citation>
    <scope>NUCLEOTIDE SEQUENCE [LARGE SCALE GENOMIC DNA]</scope>
    <source>
        <strain evidence="3">W106-1 / CGMCC3.15140</strain>
    </source>
</reference>
<dbReference type="OrthoDB" id="4764783at2759"/>
<keyword evidence="3" id="KW-1185">Reference proteome</keyword>
<evidence type="ECO:0000313" key="2">
    <source>
        <dbReference type="EMBL" id="ETS88208.1"/>
    </source>
</evidence>
<dbReference type="InterPro" id="IPR010730">
    <property type="entry name" value="HET"/>
</dbReference>
<protein>
    <recommendedName>
        <fullName evidence="1">Heterokaryon incompatibility domain-containing protein</fullName>
    </recommendedName>
</protein>